<dbReference type="Gene3D" id="1.20.120.450">
    <property type="entry name" value="dinb family like domain"/>
    <property type="match status" value="1"/>
</dbReference>
<proteinExistence type="predicted"/>
<dbReference type="RefSeq" id="WP_198732106.1">
    <property type="nucleotide sequence ID" value="NZ_JAEINH010000001.1"/>
</dbReference>
<dbReference type="SUPFAM" id="SSF109854">
    <property type="entry name" value="DinB/YfiT-like putative metalloenzymes"/>
    <property type="match status" value="1"/>
</dbReference>
<evidence type="ECO:0000313" key="2">
    <source>
        <dbReference type="Proteomes" id="UP000602087"/>
    </source>
</evidence>
<dbReference type="Proteomes" id="UP000602087">
    <property type="component" value="Unassembled WGS sequence"/>
</dbReference>
<reference evidence="1" key="1">
    <citation type="submission" date="2020-12" db="EMBL/GenBank/DDBJ databases">
        <title>Sanguibacter suaedae sp. nov., isolated from Suaeda aralocaspica.</title>
        <authorList>
            <person name="Ma Q."/>
        </authorList>
    </citation>
    <scope>NUCLEOTIDE SEQUENCE</scope>
    <source>
        <strain evidence="1">YZGR15</strain>
    </source>
</reference>
<protein>
    <submittedName>
        <fullName evidence="1">DUF664 domain-containing protein</fullName>
    </submittedName>
</protein>
<dbReference type="InterPro" id="IPR034660">
    <property type="entry name" value="DinB/YfiT-like"/>
</dbReference>
<dbReference type="Pfam" id="PF04978">
    <property type="entry name" value="MST"/>
    <property type="match status" value="1"/>
</dbReference>
<sequence>MRTHDLLTETFDRVAQEVRDVCDGLEPHQLEHRPGPDANTIAWLVWHLARVQDAQVAALADSPEVWTADGWARRFDLSLPDEDTGYGHTSDDVAAVRGVTAELLVGYHDAVVARSRDVVAGLGDDDLDRVIDESWDPPVTMGVRLVSILADDLQHAGQAAYVRGLVAGG</sequence>
<name>A0A934I0X5_9MICO</name>
<gene>
    <name evidence="1" type="ORF">JAV76_00745</name>
</gene>
<dbReference type="NCBIfam" id="NF047843">
    <property type="entry name" value="MST_Rv0443"/>
    <property type="match status" value="1"/>
</dbReference>
<dbReference type="EMBL" id="JAEINH010000001">
    <property type="protein sequence ID" value="MBI9113539.1"/>
    <property type="molecule type" value="Genomic_DNA"/>
</dbReference>
<organism evidence="1 2">
    <name type="scientific">Sanguibacter suaedae</name>
    <dbReference type="NCBI Taxonomy" id="2795737"/>
    <lineage>
        <taxon>Bacteria</taxon>
        <taxon>Bacillati</taxon>
        <taxon>Actinomycetota</taxon>
        <taxon>Actinomycetes</taxon>
        <taxon>Micrococcales</taxon>
        <taxon>Sanguibacteraceae</taxon>
        <taxon>Sanguibacter</taxon>
    </lineage>
</organism>
<dbReference type="AlphaFoldDB" id="A0A934I0X5"/>
<dbReference type="InterPro" id="IPR007061">
    <property type="entry name" value="MST-like"/>
</dbReference>
<evidence type="ECO:0000313" key="1">
    <source>
        <dbReference type="EMBL" id="MBI9113539.1"/>
    </source>
</evidence>
<comment type="caution">
    <text evidence="1">The sequence shown here is derived from an EMBL/GenBank/DDBJ whole genome shotgun (WGS) entry which is preliminary data.</text>
</comment>
<accession>A0A934I0X5</accession>
<keyword evidence="2" id="KW-1185">Reference proteome</keyword>